<evidence type="ECO:0000259" key="4">
    <source>
        <dbReference type="Pfam" id="PF13649"/>
    </source>
</evidence>
<keyword evidence="3" id="KW-0949">S-adenosyl-L-methionine</keyword>
<dbReference type="InterPro" id="IPR023576">
    <property type="entry name" value="UbiE/COQ5_MeTrFase_CS"/>
</dbReference>
<dbReference type="OrthoDB" id="184880at2759"/>
<dbReference type="GO" id="GO:0032259">
    <property type="term" value="P:methylation"/>
    <property type="evidence" value="ECO:0007669"/>
    <property type="project" value="UniProtKB-KW"/>
</dbReference>
<dbReference type="Gene3D" id="3.40.50.150">
    <property type="entry name" value="Vaccinia Virus protein VP39"/>
    <property type="match status" value="1"/>
</dbReference>
<dbReference type="GO" id="GO:0008168">
    <property type="term" value="F:methyltransferase activity"/>
    <property type="evidence" value="ECO:0007669"/>
    <property type="project" value="UniProtKB-KW"/>
</dbReference>
<dbReference type="AlphaFoldDB" id="A0A165D4V6"/>
<reference evidence="5 6" key="1">
    <citation type="journal article" date="2016" name="Mol. Biol. Evol.">
        <title>Comparative Genomics of Early-Diverging Mushroom-Forming Fungi Provides Insights into the Origins of Lignocellulose Decay Capabilities.</title>
        <authorList>
            <person name="Nagy L.G."/>
            <person name="Riley R."/>
            <person name="Tritt A."/>
            <person name="Adam C."/>
            <person name="Daum C."/>
            <person name="Floudas D."/>
            <person name="Sun H."/>
            <person name="Yadav J.S."/>
            <person name="Pangilinan J."/>
            <person name="Larsson K.H."/>
            <person name="Matsuura K."/>
            <person name="Barry K."/>
            <person name="Labutti K."/>
            <person name="Kuo R."/>
            <person name="Ohm R.A."/>
            <person name="Bhattacharya S.S."/>
            <person name="Shirouzu T."/>
            <person name="Yoshinaga Y."/>
            <person name="Martin F.M."/>
            <person name="Grigoriev I.V."/>
            <person name="Hibbett D.S."/>
        </authorList>
    </citation>
    <scope>NUCLEOTIDE SEQUENCE [LARGE SCALE GENOMIC DNA]</scope>
    <source>
        <strain evidence="5 6">HHB12029</strain>
    </source>
</reference>
<dbReference type="PROSITE" id="PS01184">
    <property type="entry name" value="UBIE_2"/>
    <property type="match status" value="1"/>
</dbReference>
<dbReference type="InterPro" id="IPR029063">
    <property type="entry name" value="SAM-dependent_MTases_sf"/>
</dbReference>
<dbReference type="PANTHER" id="PTHR43591">
    <property type="entry name" value="METHYLTRANSFERASE"/>
    <property type="match status" value="1"/>
</dbReference>
<protein>
    <submittedName>
        <fullName evidence="5">S-adenosyl-L-methionine-dependent methyltransferase</fullName>
    </submittedName>
</protein>
<dbReference type="STRING" id="1314781.A0A165D4V6"/>
<evidence type="ECO:0000256" key="2">
    <source>
        <dbReference type="ARBA" id="ARBA00022679"/>
    </source>
</evidence>
<sequence length="250" mass="27812">MSSEAARFFNDPKGIYLLPADSEEGRRLNAQYVAMQHSVGGKVILPPVTLADGNAVLDCATGTGIWALELAAMVPPTVSITGVDISHHLFPNVPPSNVTFEQQSVLSLPVEWSGRFTLVHQSLLAFSLRTEEWQKNLQELYRVTKPGGWVQLCDVSWPDMVPNDELPFSRYLRGIHYKLAEMRGLDVYCGRNLEQRTKDAGFQNVEATVTRVPMGKQAGEGPHNLTYSVFSYFTGAMRLSISDLPCRNMH</sequence>
<dbReference type="InterPro" id="IPR041698">
    <property type="entry name" value="Methyltransf_25"/>
</dbReference>
<keyword evidence="6" id="KW-1185">Reference proteome</keyword>
<evidence type="ECO:0000256" key="1">
    <source>
        <dbReference type="ARBA" id="ARBA00022603"/>
    </source>
</evidence>
<accession>A0A165D4V6</accession>
<proteinExistence type="predicted"/>
<dbReference type="Pfam" id="PF13649">
    <property type="entry name" value="Methyltransf_25"/>
    <property type="match status" value="1"/>
</dbReference>
<dbReference type="EMBL" id="KV426254">
    <property type="protein sequence ID" value="KZV83794.1"/>
    <property type="molecule type" value="Genomic_DNA"/>
</dbReference>
<evidence type="ECO:0000313" key="6">
    <source>
        <dbReference type="Proteomes" id="UP000077266"/>
    </source>
</evidence>
<keyword evidence="1 5" id="KW-0489">Methyltransferase</keyword>
<dbReference type="CDD" id="cd02440">
    <property type="entry name" value="AdoMet_MTases"/>
    <property type="match status" value="1"/>
</dbReference>
<dbReference type="PANTHER" id="PTHR43591:SF110">
    <property type="entry name" value="RHODANESE DOMAIN-CONTAINING PROTEIN"/>
    <property type="match status" value="1"/>
</dbReference>
<keyword evidence="2 5" id="KW-0808">Transferase</keyword>
<name>A0A165D4V6_EXIGL</name>
<organism evidence="5 6">
    <name type="scientific">Exidia glandulosa HHB12029</name>
    <dbReference type="NCBI Taxonomy" id="1314781"/>
    <lineage>
        <taxon>Eukaryota</taxon>
        <taxon>Fungi</taxon>
        <taxon>Dikarya</taxon>
        <taxon>Basidiomycota</taxon>
        <taxon>Agaricomycotina</taxon>
        <taxon>Agaricomycetes</taxon>
        <taxon>Auriculariales</taxon>
        <taxon>Exidiaceae</taxon>
        <taxon>Exidia</taxon>
    </lineage>
</organism>
<dbReference type="InParanoid" id="A0A165D4V6"/>
<gene>
    <name evidence="5" type="ORF">EXIGLDRAFT_727925</name>
</gene>
<dbReference type="Proteomes" id="UP000077266">
    <property type="component" value="Unassembled WGS sequence"/>
</dbReference>
<dbReference type="SUPFAM" id="SSF53335">
    <property type="entry name" value="S-adenosyl-L-methionine-dependent methyltransferases"/>
    <property type="match status" value="1"/>
</dbReference>
<evidence type="ECO:0000256" key="3">
    <source>
        <dbReference type="ARBA" id="ARBA00022691"/>
    </source>
</evidence>
<feature type="domain" description="Methyltransferase" evidence="4">
    <location>
        <begin position="56"/>
        <end position="148"/>
    </location>
</feature>
<evidence type="ECO:0000313" key="5">
    <source>
        <dbReference type="EMBL" id="KZV83794.1"/>
    </source>
</evidence>